<feature type="transmembrane region" description="Helical" evidence="10">
    <location>
        <begin position="363"/>
        <end position="383"/>
    </location>
</feature>
<feature type="transmembrane region" description="Helical" evidence="10">
    <location>
        <begin position="524"/>
        <end position="542"/>
    </location>
</feature>
<evidence type="ECO:0000256" key="9">
    <source>
        <dbReference type="SAM" id="MobiDB-lite"/>
    </source>
</evidence>
<feature type="region of interest" description="Disordered" evidence="9">
    <location>
        <begin position="1"/>
        <end position="37"/>
    </location>
</feature>
<feature type="transmembrane region" description="Helical" evidence="10">
    <location>
        <begin position="333"/>
        <end position="351"/>
    </location>
</feature>
<dbReference type="InterPro" id="IPR004638">
    <property type="entry name" value="EmrB-like"/>
</dbReference>
<feature type="compositionally biased region" description="Pro residues" evidence="9">
    <location>
        <begin position="553"/>
        <end position="562"/>
    </location>
</feature>
<feature type="transmembrane region" description="Helical" evidence="10">
    <location>
        <begin position="142"/>
        <end position="159"/>
    </location>
</feature>
<evidence type="ECO:0000256" key="7">
    <source>
        <dbReference type="ARBA" id="ARBA00023136"/>
    </source>
</evidence>
<keyword evidence="13" id="KW-1185">Reference proteome</keyword>
<keyword evidence="8" id="KW-0046">Antibiotic resistance</keyword>
<keyword evidence="6 10" id="KW-1133">Transmembrane helix</keyword>
<feature type="transmembrane region" description="Helical" evidence="10">
    <location>
        <begin position="297"/>
        <end position="321"/>
    </location>
</feature>
<evidence type="ECO:0000313" key="12">
    <source>
        <dbReference type="EMBL" id="NJQ04997.1"/>
    </source>
</evidence>
<keyword evidence="5 10" id="KW-0812">Transmembrane</keyword>
<evidence type="ECO:0000259" key="11">
    <source>
        <dbReference type="PROSITE" id="PS50850"/>
    </source>
</evidence>
<feature type="domain" description="Major facilitator superfamily (MFS) profile" evidence="11">
    <location>
        <begin position="43"/>
        <end position="546"/>
    </location>
</feature>
<dbReference type="AlphaFoldDB" id="A0A7X6CYP3"/>
<evidence type="ECO:0000256" key="3">
    <source>
        <dbReference type="ARBA" id="ARBA00022448"/>
    </source>
</evidence>
<dbReference type="GO" id="GO:0005886">
    <property type="term" value="C:plasma membrane"/>
    <property type="evidence" value="ECO:0007669"/>
    <property type="project" value="UniProtKB-SubCell"/>
</dbReference>
<accession>A0A7X6CYP3</accession>
<feature type="transmembrane region" description="Helical" evidence="10">
    <location>
        <begin position="80"/>
        <end position="97"/>
    </location>
</feature>
<feature type="compositionally biased region" description="Low complexity" evidence="9">
    <location>
        <begin position="13"/>
        <end position="23"/>
    </location>
</feature>
<comment type="caution">
    <text evidence="12">The sequence shown here is derived from an EMBL/GenBank/DDBJ whole genome shotgun (WGS) entry which is preliminary data.</text>
</comment>
<feature type="compositionally biased region" description="Pro residues" evidence="9">
    <location>
        <begin position="1"/>
        <end position="12"/>
    </location>
</feature>
<dbReference type="PANTHER" id="PTHR42718">
    <property type="entry name" value="MAJOR FACILITATOR SUPERFAMILY MULTIDRUG TRANSPORTER MFSC"/>
    <property type="match status" value="1"/>
</dbReference>
<evidence type="ECO:0000256" key="5">
    <source>
        <dbReference type="ARBA" id="ARBA00022692"/>
    </source>
</evidence>
<keyword evidence="3" id="KW-0813">Transport</keyword>
<feature type="transmembrane region" description="Helical" evidence="10">
    <location>
        <begin position="228"/>
        <end position="248"/>
    </location>
</feature>
<feature type="transmembrane region" description="Helical" evidence="10">
    <location>
        <begin position="166"/>
        <end position="189"/>
    </location>
</feature>
<dbReference type="Gene3D" id="1.20.1720.10">
    <property type="entry name" value="Multidrug resistance protein D"/>
    <property type="match status" value="1"/>
</dbReference>
<evidence type="ECO:0000256" key="2">
    <source>
        <dbReference type="ARBA" id="ARBA00008537"/>
    </source>
</evidence>
<evidence type="ECO:0000256" key="1">
    <source>
        <dbReference type="ARBA" id="ARBA00004651"/>
    </source>
</evidence>
<dbReference type="PANTHER" id="PTHR42718:SF9">
    <property type="entry name" value="MAJOR FACILITATOR SUPERFAMILY MULTIDRUG TRANSPORTER MFSC"/>
    <property type="match status" value="1"/>
</dbReference>
<dbReference type="CDD" id="cd17321">
    <property type="entry name" value="MFS_MMR_MDR_like"/>
    <property type="match status" value="1"/>
</dbReference>
<protein>
    <submittedName>
        <fullName evidence="12">MFS transporter</fullName>
    </submittedName>
</protein>
<feature type="transmembrane region" description="Helical" evidence="10">
    <location>
        <begin position="395"/>
        <end position="414"/>
    </location>
</feature>
<dbReference type="EMBL" id="JAAVJD010000021">
    <property type="protein sequence ID" value="NJQ04997.1"/>
    <property type="molecule type" value="Genomic_DNA"/>
</dbReference>
<organism evidence="12 13">
    <name type="scientific">Streptomyces lonarensis</name>
    <dbReference type="NCBI Taxonomy" id="700599"/>
    <lineage>
        <taxon>Bacteria</taxon>
        <taxon>Bacillati</taxon>
        <taxon>Actinomycetota</taxon>
        <taxon>Actinomycetes</taxon>
        <taxon>Kitasatosporales</taxon>
        <taxon>Streptomycetaceae</taxon>
        <taxon>Streptomyces</taxon>
    </lineage>
</organism>
<keyword evidence="4" id="KW-1003">Cell membrane</keyword>
<proteinExistence type="inferred from homology"/>
<sequence length="810" mass="84475">MTPGGAPGPAPADPAGTGETAETAETREAGEAGEAGERNPWPILGVLTIGLFMTLLDLTIVNIAFPSVITDLGATLDEGLWVFSAYILVFATLLILGGRLGDTFGPRRVYLVGLVVFVLASLACGLADDAAVLIAARAVQGLGGALIAPQLLPITAAVFPPSKWGAAFGLSAALSGLAILAGPTLGGVIVNYLSWRWIFLINLPVGLLTLVLVLRVVPDLRPGRRHSFGLGSTALLIAGLGACCFALIEGERLDWSPLVWTLLAAGAALLALFGLVQHRSQGRGALVPFALFRSRNFASMTAVLAVTGFGMLGAFLPLTIYLQAILQMSPLRAGLTIAAMPLTSTLVAGIAGRLADRYGGRRFLLAGLGSFVAGILLLAAVSTPDATTWRLVGPLALMGLGTGLIFAPLFAVAFTDLDPGLSGAASGVINTAQELGGLIATAVVGAILQARLVAGMRAWVDEQALAVPEAGREEFRAAFDPLVSGGVDLTTSGPAAVPEGTDPEQMQATMAAFAEAFVSAMREAYAAPVVVLLAGIAIVLLVRLTPAAAAAPPAGPGTPPGTGPRTAVRRDQERTAVQQQNASATTVIGLYQIAPGKEAEILAAIGRHWPALDRHGLVTGAPAAVYTGDWGDGRFALEIATWKSDEALHSAFSQPEITAIWQEIKELTVDRNGRDGVEYPAVTALPAFADLPDERHDGPYATGVAVHQIRPEHVDAMRELLAEEYQVLLAEGFVPRHRPQAYLGKDKHGPFSVSVVDWYEPTGPGKAFMNGSVNALWRRTQAYTTGRAGRPASEYLWAERVESAENAAGD</sequence>
<dbReference type="SUPFAM" id="SSF103473">
    <property type="entry name" value="MFS general substrate transporter"/>
    <property type="match status" value="1"/>
</dbReference>
<feature type="transmembrane region" description="Helical" evidence="10">
    <location>
        <begin position="195"/>
        <end position="216"/>
    </location>
</feature>
<dbReference type="NCBIfam" id="TIGR00711">
    <property type="entry name" value="efflux_EmrB"/>
    <property type="match status" value="1"/>
</dbReference>
<dbReference type="Proteomes" id="UP000578686">
    <property type="component" value="Unassembled WGS sequence"/>
</dbReference>
<keyword evidence="7 10" id="KW-0472">Membrane</keyword>
<gene>
    <name evidence="12" type="ORF">HCN56_05210</name>
</gene>
<dbReference type="InterPro" id="IPR020846">
    <property type="entry name" value="MFS_dom"/>
</dbReference>
<reference evidence="12 13" key="1">
    <citation type="submission" date="2020-03" db="EMBL/GenBank/DDBJ databases">
        <title>Draft genome of Streptomyces sp. ventii, isolated from the Axial Seamount in the Pacific Ocean, and resequencing of the two type strains Streptomyces lonarensis strain NCL 716 and Streptomyces bohaiensis strain 11A07.</title>
        <authorList>
            <person name="Loughran R.M."/>
            <person name="Pfannmuller K.M."/>
            <person name="Wasson B.J."/>
            <person name="Deadmond M.C."/>
            <person name="Paddock B.E."/>
            <person name="Koyack M.J."/>
            <person name="Gallegos D.A."/>
            <person name="Mitchell E.A."/>
            <person name="Ushijima B."/>
            <person name="Saw J.H."/>
            <person name="Mcphail K.L."/>
            <person name="Videau P."/>
        </authorList>
    </citation>
    <scope>NUCLEOTIDE SEQUENCE [LARGE SCALE GENOMIC DNA]</scope>
    <source>
        <strain evidence="12 13">NCL716</strain>
    </source>
</reference>
<evidence type="ECO:0000256" key="4">
    <source>
        <dbReference type="ARBA" id="ARBA00022475"/>
    </source>
</evidence>
<feature type="transmembrane region" description="Helical" evidence="10">
    <location>
        <begin position="109"/>
        <end position="136"/>
    </location>
</feature>
<dbReference type="InterPro" id="IPR011701">
    <property type="entry name" value="MFS"/>
</dbReference>
<feature type="transmembrane region" description="Helical" evidence="10">
    <location>
        <begin position="43"/>
        <end position="65"/>
    </location>
</feature>
<dbReference type="RefSeq" id="WP_167968289.1">
    <property type="nucleotide sequence ID" value="NZ_BHZG01000257.1"/>
</dbReference>
<dbReference type="Pfam" id="PF07690">
    <property type="entry name" value="MFS_1"/>
    <property type="match status" value="1"/>
</dbReference>
<name>A0A7X6CYP3_9ACTN</name>
<dbReference type="PRINTS" id="PR01036">
    <property type="entry name" value="TCRTETB"/>
</dbReference>
<evidence type="ECO:0000256" key="8">
    <source>
        <dbReference type="ARBA" id="ARBA00023251"/>
    </source>
</evidence>
<dbReference type="PROSITE" id="PS50850">
    <property type="entry name" value="MFS"/>
    <property type="match status" value="1"/>
</dbReference>
<evidence type="ECO:0000256" key="6">
    <source>
        <dbReference type="ARBA" id="ARBA00022989"/>
    </source>
</evidence>
<dbReference type="InterPro" id="IPR036259">
    <property type="entry name" value="MFS_trans_sf"/>
</dbReference>
<comment type="similarity">
    <text evidence="2">Belongs to the major facilitator superfamily. EmrB family.</text>
</comment>
<comment type="subcellular location">
    <subcellularLocation>
        <location evidence="1">Cell membrane</location>
        <topology evidence="1">Multi-pass membrane protein</topology>
    </subcellularLocation>
</comment>
<dbReference type="GO" id="GO:0022857">
    <property type="term" value="F:transmembrane transporter activity"/>
    <property type="evidence" value="ECO:0007669"/>
    <property type="project" value="InterPro"/>
</dbReference>
<feature type="region of interest" description="Disordered" evidence="9">
    <location>
        <begin position="550"/>
        <end position="570"/>
    </location>
</feature>
<dbReference type="GO" id="GO:0046677">
    <property type="term" value="P:response to antibiotic"/>
    <property type="evidence" value="ECO:0007669"/>
    <property type="project" value="UniProtKB-KW"/>
</dbReference>
<feature type="transmembrane region" description="Helical" evidence="10">
    <location>
        <begin position="260"/>
        <end position="276"/>
    </location>
</feature>
<dbReference type="Gene3D" id="1.20.1250.20">
    <property type="entry name" value="MFS general substrate transporter like domains"/>
    <property type="match status" value="1"/>
</dbReference>
<evidence type="ECO:0000256" key="10">
    <source>
        <dbReference type="SAM" id="Phobius"/>
    </source>
</evidence>
<evidence type="ECO:0000313" key="13">
    <source>
        <dbReference type="Proteomes" id="UP000578686"/>
    </source>
</evidence>